<dbReference type="PANTHER" id="PTHR33498:SF1">
    <property type="entry name" value="TRANSPOSASE FOR INSERTION SEQUENCE ELEMENT IS1557"/>
    <property type="match status" value="1"/>
</dbReference>
<evidence type="ECO:0000313" key="5">
    <source>
        <dbReference type="EMBL" id="QPD04614.1"/>
    </source>
</evidence>
<evidence type="ECO:0000313" key="6">
    <source>
        <dbReference type="Proteomes" id="UP000593737"/>
    </source>
</evidence>
<dbReference type="InterPro" id="IPR047951">
    <property type="entry name" value="Transpos_ISL3"/>
</dbReference>
<protein>
    <submittedName>
        <fullName evidence="4">Transposase</fullName>
    </submittedName>
</protein>
<dbReference type="Pfam" id="PF13542">
    <property type="entry name" value="HTH_Tnp_ISL3"/>
    <property type="match status" value="1"/>
</dbReference>
<dbReference type="InterPro" id="IPR032877">
    <property type="entry name" value="Transposase_HTH"/>
</dbReference>
<dbReference type="InterPro" id="IPR029261">
    <property type="entry name" value="Transposase_Znf"/>
</dbReference>
<reference evidence="4 6" key="1">
    <citation type="journal article" date="2020" name="ISME J.">
        <title>Enrichment and physiological characterization of a novel comammox Nitrospira indicates ammonium inhibition of complete nitrification.</title>
        <authorList>
            <person name="Sakoula D."/>
            <person name="Koch H."/>
            <person name="Frank J."/>
            <person name="Jetten M.S.M."/>
            <person name="van Kessel M.A.H.J."/>
            <person name="Lucker S."/>
        </authorList>
    </citation>
    <scope>NUCLEOTIDE SEQUENCE [LARGE SCALE GENOMIC DNA]</scope>
    <source>
        <strain evidence="4">Comreactor17</strain>
    </source>
</reference>
<feature type="domain" description="Transposase IS204/IS1001/IS1096/IS1165 DDE" evidence="1">
    <location>
        <begin position="157"/>
        <end position="396"/>
    </location>
</feature>
<evidence type="ECO:0000259" key="3">
    <source>
        <dbReference type="Pfam" id="PF14690"/>
    </source>
</evidence>
<dbReference type="Pfam" id="PF01610">
    <property type="entry name" value="DDE_Tnp_ISL3"/>
    <property type="match status" value="1"/>
</dbReference>
<dbReference type="EMBL" id="CP047423">
    <property type="protein sequence ID" value="QPD03958.1"/>
    <property type="molecule type" value="Genomic_DNA"/>
</dbReference>
<evidence type="ECO:0000259" key="2">
    <source>
        <dbReference type="Pfam" id="PF13542"/>
    </source>
</evidence>
<dbReference type="AlphaFoldDB" id="A0A7S8FDT1"/>
<dbReference type="InterPro" id="IPR002560">
    <property type="entry name" value="Transposase_DDE"/>
</dbReference>
<dbReference type="Pfam" id="PF14690">
    <property type="entry name" value="Zn_ribbon_ISL3"/>
    <property type="match status" value="1"/>
</dbReference>
<feature type="domain" description="Transposase IS204/IS1001/IS1096/IS1165 helix-turn-helix" evidence="2">
    <location>
        <begin position="94"/>
        <end position="142"/>
    </location>
</feature>
<dbReference type="Proteomes" id="UP000593737">
    <property type="component" value="Chromosome"/>
</dbReference>
<sequence>MQDTALYQYLLGLQSPWTVSRVNLDLNKQRVDVWAEHSEEAKWLCPHCAETLPLYDHAEERTWRHLDSCQFQTYLHASIPRVTCGKHGVVQVLVPWATPRSRFTLLFERLAIDVLHQCDVSGATRILRISWDEAWGVMQRAVTRGRARKQARTVRRIGVDEKAAAKGHKYLTLVCDLDEGTVEHIAEDRTQASLDSYYAGLTPEQLDGIEAVAMDMWEPYIQATRAQVPDAEDKIVFDRFHVMGHVGKAVDTVRKHEHRALMASGDETLKGSKYLWLYNQENVPERRREEFAALRRQELKVGRAWAIKEALRCLWCYIYPASGWKCWKRWYVWATHSRLEPMRKAAETIRRHIKNILTYYHHPVTNAMSEGLNSQIQKIKHMAHGFRNIEHFKTAIYFHCGGLNLYPC</sequence>
<dbReference type="PANTHER" id="PTHR33498">
    <property type="entry name" value="TRANSPOSASE FOR INSERTION SEQUENCE ELEMENT IS1557"/>
    <property type="match status" value="1"/>
</dbReference>
<organism evidence="4 6">
    <name type="scientific">Candidatus Nitrospira kreftii</name>
    <dbReference type="NCBI Taxonomy" id="2652173"/>
    <lineage>
        <taxon>Bacteria</taxon>
        <taxon>Pseudomonadati</taxon>
        <taxon>Nitrospirota</taxon>
        <taxon>Nitrospiria</taxon>
        <taxon>Nitrospirales</taxon>
        <taxon>Nitrospiraceae</taxon>
        <taxon>Nitrospira</taxon>
    </lineage>
</organism>
<accession>A0A7S8FDT1</accession>
<dbReference type="KEGG" id="nkf:Nkreftii_002388"/>
<feature type="domain" description="Transposase IS204/IS1001/IS1096/IS1165 zinc-finger" evidence="3">
    <location>
        <begin position="43"/>
        <end position="84"/>
    </location>
</feature>
<evidence type="ECO:0000313" key="4">
    <source>
        <dbReference type="EMBL" id="QPD03958.1"/>
    </source>
</evidence>
<proteinExistence type="predicted"/>
<dbReference type="KEGG" id="nkf:Nkreftii_001732"/>
<dbReference type="NCBIfam" id="NF033550">
    <property type="entry name" value="transpos_ISL3"/>
    <property type="match status" value="1"/>
</dbReference>
<dbReference type="EMBL" id="CP047423">
    <property type="protein sequence ID" value="QPD04614.1"/>
    <property type="molecule type" value="Genomic_DNA"/>
</dbReference>
<gene>
    <name evidence="4" type="ORF">Nkreftii_001732</name>
    <name evidence="5" type="ORF">Nkreftii_002388</name>
</gene>
<name>A0A7S8FDT1_9BACT</name>
<evidence type="ECO:0000259" key="1">
    <source>
        <dbReference type="Pfam" id="PF01610"/>
    </source>
</evidence>